<dbReference type="InterPro" id="IPR051121">
    <property type="entry name" value="FAH"/>
</dbReference>
<evidence type="ECO:0000256" key="3">
    <source>
        <dbReference type="ARBA" id="ARBA00022723"/>
    </source>
</evidence>
<organism evidence="5 6">
    <name type="scientific">Ralstonia nicotianae</name>
    <dbReference type="NCBI Taxonomy" id="3037696"/>
    <lineage>
        <taxon>Bacteria</taxon>
        <taxon>Pseudomonadati</taxon>
        <taxon>Pseudomonadota</taxon>
        <taxon>Betaproteobacteria</taxon>
        <taxon>Burkholderiales</taxon>
        <taxon>Burkholderiaceae</taxon>
        <taxon>Ralstonia</taxon>
        <taxon>Ralstonia solanacearum species complex</taxon>
    </lineage>
</organism>
<keyword evidence="5" id="KW-0378">Hydrolase</keyword>
<evidence type="ECO:0000256" key="1">
    <source>
        <dbReference type="ARBA" id="ARBA00001946"/>
    </source>
</evidence>
<feature type="domain" description="Fumarylacetoacetase-like C-terminal" evidence="4">
    <location>
        <begin position="79"/>
        <end position="281"/>
    </location>
</feature>
<protein>
    <submittedName>
        <fullName evidence="5">FAA hydrolase family protein</fullName>
    </submittedName>
</protein>
<dbReference type="Gene3D" id="3.90.850.10">
    <property type="entry name" value="Fumarylacetoacetase-like, C-terminal domain"/>
    <property type="match status" value="1"/>
</dbReference>
<evidence type="ECO:0000256" key="2">
    <source>
        <dbReference type="ARBA" id="ARBA00010211"/>
    </source>
</evidence>
<evidence type="ECO:0000259" key="4">
    <source>
        <dbReference type="Pfam" id="PF01557"/>
    </source>
</evidence>
<sequence length="282" mass="30107">MNICWFDDSRLGLVVGSEVCDVTRALEVLPPPRYPAPLGDTLVAHLDAVRAEIGRLKDSARRCPLAQVRLLSPVARPSKIIGVPVNYADHVREARNAAATFKQYAGGIEEQGLFLKATSSLVGCGEGVQVHFPQRPTHHEIELAVVIGKAGKAIPKAMALSHVAGYAIGLDMTVRGGEDRSFRKSIDTYSVLGPWLTTADDVADPQNLALGLSVNGQPRQQSNTRHMIMDIAQQIAWASTFYTLVPGDVIMTGTCDGVGPVGAGDLMLATIEGLGSMSVEVR</sequence>
<geneLocation type="plasmid" evidence="5 6">
    <name>pRS</name>
</geneLocation>
<keyword evidence="6" id="KW-1185">Reference proteome</keyword>
<dbReference type="SUPFAM" id="SSF56529">
    <property type="entry name" value="FAH"/>
    <property type="match status" value="1"/>
</dbReference>
<evidence type="ECO:0000313" key="5">
    <source>
        <dbReference type="EMBL" id="QUP61553.1"/>
    </source>
</evidence>
<comment type="similarity">
    <text evidence="2">Belongs to the FAH family.</text>
</comment>
<comment type="cofactor">
    <cofactor evidence="1">
        <name>Mg(2+)</name>
        <dbReference type="ChEBI" id="CHEBI:18420"/>
    </cofactor>
</comment>
<accession>A0ABX8A1F5</accession>
<dbReference type="Proteomes" id="UP000680989">
    <property type="component" value="Plasmid pRS"/>
</dbReference>
<dbReference type="EMBL" id="CP046675">
    <property type="protein sequence ID" value="QUP61553.1"/>
    <property type="molecule type" value="Genomic_DNA"/>
</dbReference>
<dbReference type="PANTHER" id="PTHR42796:SF4">
    <property type="entry name" value="FUMARYLACETOACETATE HYDROLASE DOMAIN-CONTAINING PROTEIN 2A"/>
    <property type="match status" value="1"/>
</dbReference>
<dbReference type="RefSeq" id="WP_029240485.1">
    <property type="nucleotide sequence ID" value="NZ_CP046675.1"/>
</dbReference>
<dbReference type="GO" id="GO:0016787">
    <property type="term" value="F:hydrolase activity"/>
    <property type="evidence" value="ECO:0007669"/>
    <property type="project" value="UniProtKB-KW"/>
</dbReference>
<dbReference type="InterPro" id="IPR011234">
    <property type="entry name" value="Fumarylacetoacetase-like_C"/>
</dbReference>
<dbReference type="PANTHER" id="PTHR42796">
    <property type="entry name" value="FUMARYLACETOACETATE HYDROLASE DOMAIN-CONTAINING PROTEIN 2A-RELATED"/>
    <property type="match status" value="1"/>
</dbReference>
<reference evidence="6" key="1">
    <citation type="submission" date="2019-12" db="EMBL/GenBank/DDBJ databases">
        <title>Whole-genome sequence of tobacco pathogen Ralstonia pseudosolanacearum strain RS, originating from Yunnan province of China.</title>
        <authorList>
            <person name="Lu C.-H."/>
        </authorList>
    </citation>
    <scope>NUCLEOTIDE SEQUENCE [LARGE SCALE GENOMIC DNA]</scope>
    <source>
        <strain evidence="6">RS</strain>
        <plasmid evidence="6">pRS</plasmid>
    </source>
</reference>
<gene>
    <name evidence="5" type="ORF">GO999_24175</name>
</gene>
<proteinExistence type="inferred from homology"/>
<name>A0ABX8A1F5_9RALS</name>
<keyword evidence="5" id="KW-0614">Plasmid</keyword>
<evidence type="ECO:0000313" key="6">
    <source>
        <dbReference type="Proteomes" id="UP000680989"/>
    </source>
</evidence>
<dbReference type="Pfam" id="PF01557">
    <property type="entry name" value="FAA_hydrolase"/>
    <property type="match status" value="1"/>
</dbReference>
<keyword evidence="3" id="KW-0479">Metal-binding</keyword>
<dbReference type="InterPro" id="IPR036663">
    <property type="entry name" value="Fumarylacetoacetase_C_sf"/>
</dbReference>